<dbReference type="InterPro" id="IPR001173">
    <property type="entry name" value="Glyco_trans_2-like"/>
</dbReference>
<protein>
    <submittedName>
        <fullName evidence="2">Glycosyltransferase</fullName>
        <ecNumber evidence="2">2.4.-.-</ecNumber>
    </submittedName>
</protein>
<evidence type="ECO:0000259" key="1">
    <source>
        <dbReference type="Pfam" id="PF00535"/>
    </source>
</evidence>
<accession>A0AA42C8I1</accession>
<evidence type="ECO:0000313" key="3">
    <source>
        <dbReference type="Proteomes" id="UP001163821"/>
    </source>
</evidence>
<sequence length="261" mass="29987">MLISIITVTLNDLDNLALTAKSLASQTNKDFQWIIKDGLSVDGTEKYVEEIRTLYDVDYIRKKDISIYDAMNQAIPYAKGKYSIFLNAGDILADENTISKAIGILSKTNSSFAFGSNYDSTIDGDMLFKKARSLDYLKHSLPTSHQAIFYNTTLFETYRYPLEYRICGDYAFTARIFFDGVQDYVTLNFPVCIFKLGGVSQENRKLLLKEGYIIHRTIVKNNRVSASLKYVKRFLTMHAFDHTPKLYGLMWKLFEKWNNAV</sequence>
<dbReference type="EC" id="2.4.-.-" evidence="2"/>
<dbReference type="RefSeq" id="WP_282593335.1">
    <property type="nucleotide sequence ID" value="NZ_JAPAAF010000049.1"/>
</dbReference>
<dbReference type="PANTHER" id="PTHR22916:SF67">
    <property type="entry name" value="COLANIC ACID BIOSYNTHESIS GLYCOSYL TRANSFERASE WCAE-RELATED"/>
    <property type="match status" value="1"/>
</dbReference>
<feature type="domain" description="Glycosyltransferase 2-like" evidence="1">
    <location>
        <begin position="4"/>
        <end position="150"/>
    </location>
</feature>
<dbReference type="PANTHER" id="PTHR22916">
    <property type="entry name" value="GLYCOSYLTRANSFERASE"/>
    <property type="match status" value="1"/>
</dbReference>
<proteinExistence type="predicted"/>
<gene>
    <name evidence="2" type="ORF">N2K84_18575</name>
</gene>
<organism evidence="2 3">
    <name type="scientific">Gaoshiqia sediminis</name>
    <dbReference type="NCBI Taxonomy" id="2986998"/>
    <lineage>
        <taxon>Bacteria</taxon>
        <taxon>Pseudomonadati</taxon>
        <taxon>Bacteroidota</taxon>
        <taxon>Bacteroidia</taxon>
        <taxon>Marinilabiliales</taxon>
        <taxon>Prolixibacteraceae</taxon>
        <taxon>Gaoshiqia</taxon>
    </lineage>
</organism>
<dbReference type="InterPro" id="IPR029044">
    <property type="entry name" value="Nucleotide-diphossugar_trans"/>
</dbReference>
<comment type="caution">
    <text evidence="2">The sequence shown here is derived from an EMBL/GenBank/DDBJ whole genome shotgun (WGS) entry which is preliminary data.</text>
</comment>
<dbReference type="GO" id="GO:0016758">
    <property type="term" value="F:hexosyltransferase activity"/>
    <property type="evidence" value="ECO:0007669"/>
    <property type="project" value="UniProtKB-ARBA"/>
</dbReference>
<evidence type="ECO:0000313" key="2">
    <source>
        <dbReference type="EMBL" id="MCW0484744.1"/>
    </source>
</evidence>
<dbReference type="EMBL" id="JAPAAF010000049">
    <property type="protein sequence ID" value="MCW0484744.1"/>
    <property type="molecule type" value="Genomic_DNA"/>
</dbReference>
<dbReference type="Pfam" id="PF00535">
    <property type="entry name" value="Glycos_transf_2"/>
    <property type="match status" value="1"/>
</dbReference>
<keyword evidence="3" id="KW-1185">Reference proteome</keyword>
<keyword evidence="2" id="KW-0808">Transferase</keyword>
<dbReference type="Proteomes" id="UP001163821">
    <property type="component" value="Unassembled WGS sequence"/>
</dbReference>
<reference evidence="2" key="1">
    <citation type="submission" date="2022-10" db="EMBL/GenBank/DDBJ databases">
        <title>Gaoshiqiia sediminis gen. nov., sp. nov., isolated from coastal sediment.</title>
        <authorList>
            <person name="Yu W.X."/>
            <person name="Mu D.S."/>
            <person name="Du J.Z."/>
            <person name="Liang Y.Q."/>
        </authorList>
    </citation>
    <scope>NUCLEOTIDE SEQUENCE</scope>
    <source>
        <strain evidence="2">A06</strain>
    </source>
</reference>
<dbReference type="SUPFAM" id="SSF53448">
    <property type="entry name" value="Nucleotide-diphospho-sugar transferases"/>
    <property type="match status" value="1"/>
</dbReference>
<dbReference type="AlphaFoldDB" id="A0AA42C8I1"/>
<name>A0AA42C8I1_9BACT</name>
<keyword evidence="2" id="KW-0328">Glycosyltransferase</keyword>
<dbReference type="Gene3D" id="3.90.550.10">
    <property type="entry name" value="Spore Coat Polysaccharide Biosynthesis Protein SpsA, Chain A"/>
    <property type="match status" value="1"/>
</dbReference>